<reference evidence="1" key="1">
    <citation type="journal article" date="2019" name="PLoS Negl. Trop. Dis.">
        <title>Revisiting the worldwide diversity of Leptospira species in the environment.</title>
        <authorList>
            <person name="Vincent A.T."/>
            <person name="Schiettekatte O."/>
            <person name="Bourhy P."/>
            <person name="Veyrier F.J."/>
            <person name="Picardeau M."/>
        </authorList>
    </citation>
    <scope>NUCLEOTIDE SEQUENCE [LARGE SCALE GENOMIC DNA]</scope>
    <source>
        <strain evidence="1">201800301</strain>
    </source>
</reference>
<dbReference type="Proteomes" id="UP000298097">
    <property type="component" value="Unassembled WGS sequence"/>
</dbReference>
<dbReference type="EMBL" id="RQEY01000012">
    <property type="protein sequence ID" value="TGK41232.1"/>
    <property type="molecule type" value="Genomic_DNA"/>
</dbReference>
<name>A0A4V3JG75_9LEPT</name>
<evidence type="ECO:0000313" key="2">
    <source>
        <dbReference type="Proteomes" id="UP000298097"/>
    </source>
</evidence>
<evidence type="ECO:0000313" key="1">
    <source>
        <dbReference type="EMBL" id="TGK41232.1"/>
    </source>
</evidence>
<comment type="caution">
    <text evidence="1">The sequence shown here is derived from an EMBL/GenBank/DDBJ whole genome shotgun (WGS) entry which is preliminary data.</text>
</comment>
<gene>
    <name evidence="1" type="ORF">EHO65_07320</name>
</gene>
<protein>
    <submittedName>
        <fullName evidence="1">Uncharacterized protein</fullName>
    </submittedName>
</protein>
<accession>A0A4V3JG75</accession>
<sequence>MTSFVTPQKFLIELRLPGNSNAINFPSEHIKTIRSHRSISAGSGGISLLIPYQEKYAVRLNSDDVSPIRLDSMNPKNFAELSFREIFQQRTLVFLFVDISENVSSEPDFLQLNVGKVAKTERSYSADGKAFVNVTIEPVESIIAKAQYFLDYQRKEGNPPKRSTDTFVGVIQKSANFFKGDLKNLITGIWDGLICELLTIPRFSNTEFVSKTGSDNGLTLIPPEKSFTSNFAYEAQIISSFSIGHYISLWDILRSYANPPVYEIFCDPLETRNIDGSSGFGILSGDLAGNPGSRYSVNKRSAKIIFRPVPLYMFNLKGEWRNLSDEKIDAFYDFPLENLIEYKIEELEEDIICGVHIALNVYQSFGTVLSEPKYNEKIRSIFGTKLLHVKLAGLTFKEETLTVENKEKYKSELAKIRDELFSIFCNEDQLKIGKGSFRKPFFPIRVGMPFRVSLNESLVYPIHKEDISEYGYITDVIDESSPGEGKATSTVHFKWAPANSVSIFKN</sequence>
<proteinExistence type="predicted"/>
<dbReference type="OrthoDB" id="342491at2"/>
<organism evidence="1 2">
    <name type="scientific">Leptospira andrefontaineae</name>
    <dbReference type="NCBI Taxonomy" id="2484976"/>
    <lineage>
        <taxon>Bacteria</taxon>
        <taxon>Pseudomonadati</taxon>
        <taxon>Spirochaetota</taxon>
        <taxon>Spirochaetia</taxon>
        <taxon>Leptospirales</taxon>
        <taxon>Leptospiraceae</taxon>
        <taxon>Leptospira</taxon>
    </lineage>
</organism>
<keyword evidence="2" id="KW-1185">Reference proteome</keyword>
<dbReference type="AlphaFoldDB" id="A0A4V3JG75"/>